<name>A0A839XT64_9PSEU</name>
<evidence type="ECO:0000313" key="2">
    <source>
        <dbReference type="EMBL" id="MBB3665927.1"/>
    </source>
</evidence>
<dbReference type="Proteomes" id="UP000564573">
    <property type="component" value="Unassembled WGS sequence"/>
</dbReference>
<reference evidence="2 3" key="1">
    <citation type="submission" date="2020-08" db="EMBL/GenBank/DDBJ databases">
        <title>Sequencing the genomes of 1000 actinobacteria strains.</title>
        <authorList>
            <person name="Klenk H.-P."/>
        </authorList>
    </citation>
    <scope>NUCLEOTIDE SEQUENCE [LARGE SCALE GENOMIC DNA]</scope>
    <source>
        <strain evidence="2 3">DSM 45267</strain>
    </source>
</reference>
<dbReference type="SUPFAM" id="SSF51695">
    <property type="entry name" value="PLC-like phosphodiesterases"/>
    <property type="match status" value="1"/>
</dbReference>
<dbReference type="GO" id="GO:0006629">
    <property type="term" value="P:lipid metabolic process"/>
    <property type="evidence" value="ECO:0007669"/>
    <property type="project" value="InterPro"/>
</dbReference>
<evidence type="ECO:0000256" key="1">
    <source>
        <dbReference type="SAM" id="MobiDB-lite"/>
    </source>
</evidence>
<proteinExistence type="predicted"/>
<feature type="region of interest" description="Disordered" evidence="1">
    <location>
        <begin position="1"/>
        <end position="23"/>
    </location>
</feature>
<dbReference type="RefSeq" id="WP_183787127.1">
    <property type="nucleotide sequence ID" value="NZ_JACIBS010000009.1"/>
</dbReference>
<keyword evidence="3" id="KW-1185">Reference proteome</keyword>
<accession>A0A839XT64</accession>
<dbReference type="Gene3D" id="3.20.20.190">
    <property type="entry name" value="Phosphatidylinositol (PI) phosphodiesterase"/>
    <property type="match status" value="1"/>
</dbReference>
<dbReference type="EMBL" id="JACIBS010000009">
    <property type="protein sequence ID" value="MBB3665927.1"/>
    <property type="molecule type" value="Genomic_DNA"/>
</dbReference>
<organism evidence="2 3">
    <name type="scientific">Prauserella sediminis</name>
    <dbReference type="NCBI Taxonomy" id="577680"/>
    <lineage>
        <taxon>Bacteria</taxon>
        <taxon>Bacillati</taxon>
        <taxon>Actinomycetota</taxon>
        <taxon>Actinomycetes</taxon>
        <taxon>Pseudonocardiales</taxon>
        <taxon>Pseudonocardiaceae</taxon>
        <taxon>Prauserella</taxon>
        <taxon>Prauserella salsuginis group</taxon>
    </lineage>
</organism>
<gene>
    <name evidence="2" type="ORF">FB384_004886</name>
</gene>
<sequence>MTTANIQGRYGVTTSGSGSANDPAVVRFDPRQDDILGNGLAWNETQHELRTRISADAGNAIQWGSDGGVWAPEGGGDGNPAPTPTYGASVASLPETNVVGGINGFGYMIAADTIVSSYREAVTYGLDMTYVPVKSLRDGRVVVCPDDTLDRLTQGVAKPRFRTLSGVTPAQLTTRDWQHMLVMPSEYQQNTDGLNTWNGLNASPGVDPAVGYFGWSTTPQDGGTFLSDVAAAVGNRIVMVLHTENGADYEDMVRVINRFNLAQSVIVVSSQLELVEPFSNLTGITLGGYSDPDMAQQPTAADVAAAGGTWSLVRKTQPDTVFDEHTAAGLHTMMMGSKYHSDHERVTTLGLRGGLSGDPIYYNGPTTGYDYKPDPTSGGAISWKLDSPIMNPGQLTAVDTYEAIGPRYRGYGKNDDGEYLQLGLYATWREFQGDATTDSWYILPGQVCPIAGNGPDDSYSVVWTFSFDGTNISPNARMSFAFGVPHDGDFRDGDNLNDESIGYVYQEEFNGFGTLYRIRSATELTVVGTHQFPAHTVGERISRGVRMSAAKASIVGSDSTEVIVDPNPELRGGYIYIGKRDIRVSDSNDGRFRLHIHQLDTYSPAI</sequence>
<dbReference type="AlphaFoldDB" id="A0A839XT64"/>
<evidence type="ECO:0000313" key="3">
    <source>
        <dbReference type="Proteomes" id="UP000564573"/>
    </source>
</evidence>
<feature type="compositionally biased region" description="Polar residues" evidence="1">
    <location>
        <begin position="1"/>
        <end position="20"/>
    </location>
</feature>
<dbReference type="GO" id="GO:0008081">
    <property type="term" value="F:phosphoric diester hydrolase activity"/>
    <property type="evidence" value="ECO:0007669"/>
    <property type="project" value="InterPro"/>
</dbReference>
<protein>
    <submittedName>
        <fullName evidence="2">Glycerophosphoryl diester phosphodiesterase</fullName>
    </submittedName>
</protein>
<dbReference type="InterPro" id="IPR017946">
    <property type="entry name" value="PLC-like_Pdiesterase_TIM-brl"/>
</dbReference>
<comment type="caution">
    <text evidence="2">The sequence shown here is derived from an EMBL/GenBank/DDBJ whole genome shotgun (WGS) entry which is preliminary data.</text>
</comment>